<sequence>MLCRPRPPEIPRPICFLFPSSFWTHYWRLPLPHKAFTPWWRLLHDTVGTRRKLHKWKLPDVDSPLCQICKAGSEDLFHMFVDCPRKRPFWIDAVQRFHLSNILPNQSAIWLALTRLQSSNGTCYRI</sequence>
<evidence type="ECO:0000313" key="3">
    <source>
        <dbReference type="Proteomes" id="UP000027586"/>
    </source>
</evidence>
<protein>
    <recommendedName>
        <fullName evidence="1">Reverse transcriptase zinc-binding domain-containing protein</fullName>
    </recommendedName>
</protein>
<keyword evidence="3" id="KW-1185">Reference proteome</keyword>
<accession>A0A068SC97</accession>
<evidence type="ECO:0000313" key="2">
    <source>
        <dbReference type="EMBL" id="CDH59998.1"/>
    </source>
</evidence>
<name>A0A068SC97_9FUNG</name>
<dbReference type="VEuPathDB" id="FungiDB:LCOR_10797.1"/>
<dbReference type="InterPro" id="IPR026960">
    <property type="entry name" value="RVT-Znf"/>
</dbReference>
<dbReference type="Proteomes" id="UP000027586">
    <property type="component" value="Unassembled WGS sequence"/>
</dbReference>
<evidence type="ECO:0000259" key="1">
    <source>
        <dbReference type="Pfam" id="PF13966"/>
    </source>
</evidence>
<dbReference type="EMBL" id="CBTN010000079">
    <property type="protein sequence ID" value="CDH59998.1"/>
    <property type="molecule type" value="Genomic_DNA"/>
</dbReference>
<feature type="domain" description="Reverse transcriptase zinc-binding" evidence="1">
    <location>
        <begin position="21"/>
        <end position="90"/>
    </location>
</feature>
<organism evidence="2 3">
    <name type="scientific">Lichtheimia corymbifera JMRC:FSU:9682</name>
    <dbReference type="NCBI Taxonomy" id="1263082"/>
    <lineage>
        <taxon>Eukaryota</taxon>
        <taxon>Fungi</taxon>
        <taxon>Fungi incertae sedis</taxon>
        <taxon>Mucoromycota</taxon>
        <taxon>Mucoromycotina</taxon>
        <taxon>Mucoromycetes</taxon>
        <taxon>Mucorales</taxon>
        <taxon>Lichtheimiaceae</taxon>
        <taxon>Lichtheimia</taxon>
    </lineage>
</organism>
<proteinExistence type="predicted"/>
<comment type="caution">
    <text evidence="2">The sequence shown here is derived from an EMBL/GenBank/DDBJ whole genome shotgun (WGS) entry which is preliminary data.</text>
</comment>
<dbReference type="AlphaFoldDB" id="A0A068SC97"/>
<dbReference type="OrthoDB" id="2275614at2759"/>
<gene>
    <name evidence="2" type="ORF">LCOR_10797.1</name>
</gene>
<dbReference type="Pfam" id="PF13966">
    <property type="entry name" value="zf-RVT"/>
    <property type="match status" value="1"/>
</dbReference>
<reference evidence="2" key="1">
    <citation type="submission" date="2013-08" db="EMBL/GenBank/DDBJ databases">
        <title>Gene expansion shapes genome architecture in the human pathogen Lichtheimia corymbifera: an evolutionary genomics analysis in the ancient terrestrial Mucorales (Mucoromycotina).</title>
        <authorList>
            <person name="Schwartze V.U."/>
            <person name="Winter S."/>
            <person name="Shelest E."/>
            <person name="Marcet-Houben M."/>
            <person name="Horn F."/>
            <person name="Wehner S."/>
            <person name="Hoffmann K."/>
            <person name="Riege K."/>
            <person name="Sammeth M."/>
            <person name="Nowrousian M."/>
            <person name="Valiante V."/>
            <person name="Linde J."/>
            <person name="Jacobsen I.D."/>
            <person name="Marz M."/>
            <person name="Brakhage A.A."/>
            <person name="Gabaldon T."/>
            <person name="Bocker S."/>
            <person name="Voigt K."/>
        </authorList>
    </citation>
    <scope>NUCLEOTIDE SEQUENCE [LARGE SCALE GENOMIC DNA]</scope>
    <source>
        <strain evidence="2">FSU 9682</strain>
    </source>
</reference>